<feature type="region of interest" description="Disordered" evidence="1">
    <location>
        <begin position="1"/>
        <end position="48"/>
    </location>
</feature>
<dbReference type="AlphaFoldDB" id="A0A0N9IAZ9"/>
<keyword evidence="3" id="KW-1185">Reference proteome</keyword>
<dbReference type="OrthoDB" id="9795680at2"/>
<evidence type="ECO:0000313" key="3">
    <source>
        <dbReference type="Proteomes" id="UP000063699"/>
    </source>
</evidence>
<sequence>MFSPSFETAADAPSHYLSTRTGNEMNTFTPPYADSTTGRSGYSMTGQRKSRMALYRDGQLVAEKPDMFSGLFPDLPEAESAYRAELSLTLDEKTFPLSTRTSTAWTFRSAATTRTRALPLMNARVAPNLDAHNSVRPNQLFIIPVTVQHNPGSQPSTVTEVAVEASFDDGAAWRDVPVYAGKDIWYGLEVNAAPDSYASLRVTATDETGNKVEQTVIHAYRISSATGR</sequence>
<evidence type="ECO:0000313" key="2">
    <source>
        <dbReference type="EMBL" id="ALG12305.1"/>
    </source>
</evidence>
<accession>A0A0N9IAZ9</accession>
<feature type="compositionally biased region" description="Polar residues" evidence="1">
    <location>
        <begin position="16"/>
        <end position="47"/>
    </location>
</feature>
<name>A0A0N9IAZ9_9PSEU</name>
<dbReference type="EMBL" id="CP012752">
    <property type="protein sequence ID" value="ALG12305.1"/>
    <property type="molecule type" value="Genomic_DNA"/>
</dbReference>
<reference evidence="2 3" key="1">
    <citation type="submission" date="2015-07" db="EMBL/GenBank/DDBJ databases">
        <title>Genome sequencing of Kibdelosporangium phytohabitans.</title>
        <authorList>
            <person name="Qin S."/>
            <person name="Xing K."/>
        </authorList>
    </citation>
    <scope>NUCLEOTIDE SEQUENCE [LARGE SCALE GENOMIC DNA]</scope>
    <source>
        <strain evidence="2 3">KLBMP1111</strain>
    </source>
</reference>
<protein>
    <submittedName>
        <fullName evidence="2">Uncharacterized protein</fullName>
    </submittedName>
</protein>
<dbReference type="Proteomes" id="UP000063699">
    <property type="component" value="Chromosome"/>
</dbReference>
<dbReference type="KEGG" id="kphy:AOZ06_40470"/>
<organism evidence="2 3">
    <name type="scientific">Kibdelosporangium phytohabitans</name>
    <dbReference type="NCBI Taxonomy" id="860235"/>
    <lineage>
        <taxon>Bacteria</taxon>
        <taxon>Bacillati</taxon>
        <taxon>Actinomycetota</taxon>
        <taxon>Actinomycetes</taxon>
        <taxon>Pseudonocardiales</taxon>
        <taxon>Pseudonocardiaceae</taxon>
        <taxon>Kibdelosporangium</taxon>
    </lineage>
</organism>
<evidence type="ECO:0000256" key="1">
    <source>
        <dbReference type="SAM" id="MobiDB-lite"/>
    </source>
</evidence>
<proteinExistence type="predicted"/>
<gene>
    <name evidence="2" type="ORF">AOZ06_40470</name>
</gene>
<dbReference type="STRING" id="860235.AOZ06_40470"/>